<dbReference type="InterPro" id="IPR000215">
    <property type="entry name" value="Serpin_fam"/>
</dbReference>
<name>A0A388M9W7_CHABU</name>
<feature type="domain" description="Serpin" evidence="3">
    <location>
        <begin position="18"/>
        <end position="408"/>
    </location>
</feature>
<dbReference type="InterPro" id="IPR042178">
    <property type="entry name" value="Serpin_sf_1"/>
</dbReference>
<comment type="similarity">
    <text evidence="1 2">Belongs to the serpin family.</text>
</comment>
<gene>
    <name evidence="4" type="ORF">CBR_g52243</name>
</gene>
<dbReference type="InterPro" id="IPR023795">
    <property type="entry name" value="Serpin_CS"/>
</dbReference>
<dbReference type="CDD" id="cd19590">
    <property type="entry name" value="serpin_thermopin-like"/>
    <property type="match status" value="1"/>
</dbReference>
<organism evidence="4 5">
    <name type="scientific">Chara braunii</name>
    <name type="common">Braun's stonewort</name>
    <dbReference type="NCBI Taxonomy" id="69332"/>
    <lineage>
        <taxon>Eukaryota</taxon>
        <taxon>Viridiplantae</taxon>
        <taxon>Streptophyta</taxon>
        <taxon>Charophyceae</taxon>
        <taxon>Charales</taxon>
        <taxon>Characeae</taxon>
        <taxon>Chara</taxon>
    </lineage>
</organism>
<reference evidence="4 5" key="1">
    <citation type="journal article" date="2018" name="Cell">
        <title>The Chara Genome: Secondary Complexity and Implications for Plant Terrestrialization.</title>
        <authorList>
            <person name="Nishiyama T."/>
            <person name="Sakayama H."/>
            <person name="Vries J.D."/>
            <person name="Buschmann H."/>
            <person name="Saint-Marcoux D."/>
            <person name="Ullrich K.K."/>
            <person name="Haas F.B."/>
            <person name="Vanderstraeten L."/>
            <person name="Becker D."/>
            <person name="Lang D."/>
            <person name="Vosolsobe S."/>
            <person name="Rombauts S."/>
            <person name="Wilhelmsson P.K.I."/>
            <person name="Janitza P."/>
            <person name="Kern R."/>
            <person name="Heyl A."/>
            <person name="Rumpler F."/>
            <person name="Villalobos L.I.A.C."/>
            <person name="Clay J.M."/>
            <person name="Skokan R."/>
            <person name="Toyoda A."/>
            <person name="Suzuki Y."/>
            <person name="Kagoshima H."/>
            <person name="Schijlen E."/>
            <person name="Tajeshwar N."/>
            <person name="Catarino B."/>
            <person name="Hetherington A.J."/>
            <person name="Saltykova A."/>
            <person name="Bonnot C."/>
            <person name="Breuninger H."/>
            <person name="Symeonidi A."/>
            <person name="Radhakrishnan G.V."/>
            <person name="Van Nieuwerburgh F."/>
            <person name="Deforce D."/>
            <person name="Chang C."/>
            <person name="Karol K.G."/>
            <person name="Hedrich R."/>
            <person name="Ulvskov P."/>
            <person name="Glockner G."/>
            <person name="Delwiche C.F."/>
            <person name="Petrasek J."/>
            <person name="Van de Peer Y."/>
            <person name="Friml J."/>
            <person name="Beilby M."/>
            <person name="Dolan L."/>
            <person name="Kohara Y."/>
            <person name="Sugano S."/>
            <person name="Fujiyama A."/>
            <person name="Delaux P.-M."/>
            <person name="Quint M."/>
            <person name="TheiBen G."/>
            <person name="Hagemann M."/>
            <person name="Harholt J."/>
            <person name="Dunand C."/>
            <person name="Zachgo S."/>
            <person name="Langdale J."/>
            <person name="Maumus F."/>
            <person name="Straeten D.V.D."/>
            <person name="Gould S.B."/>
            <person name="Rensing S.A."/>
        </authorList>
    </citation>
    <scope>NUCLEOTIDE SEQUENCE [LARGE SCALE GENOMIC DNA]</scope>
    <source>
        <strain evidence="4 5">S276</strain>
    </source>
</reference>
<dbReference type="Proteomes" id="UP000265515">
    <property type="component" value="Unassembled WGS sequence"/>
</dbReference>
<dbReference type="Gene3D" id="3.30.497.10">
    <property type="entry name" value="Antithrombin, subunit I, domain 2"/>
    <property type="match status" value="1"/>
</dbReference>
<dbReference type="OrthoDB" id="1063785at2759"/>
<proteinExistence type="inferred from homology"/>
<dbReference type="EMBL" id="BFEA01000898">
    <property type="protein sequence ID" value="GBG91356.1"/>
    <property type="molecule type" value="Genomic_DNA"/>
</dbReference>
<evidence type="ECO:0000256" key="1">
    <source>
        <dbReference type="ARBA" id="ARBA00009500"/>
    </source>
</evidence>
<dbReference type="SUPFAM" id="SSF56574">
    <property type="entry name" value="Serpins"/>
    <property type="match status" value="1"/>
</dbReference>
<dbReference type="GO" id="GO:0004867">
    <property type="term" value="F:serine-type endopeptidase inhibitor activity"/>
    <property type="evidence" value="ECO:0007669"/>
    <property type="project" value="InterPro"/>
</dbReference>
<dbReference type="OMA" id="MTKGHIR"/>
<protein>
    <recommendedName>
        <fullName evidence="3">Serpin domain-containing protein</fullName>
    </recommendedName>
</protein>
<evidence type="ECO:0000313" key="4">
    <source>
        <dbReference type="EMBL" id="GBG91356.1"/>
    </source>
</evidence>
<dbReference type="AlphaFoldDB" id="A0A388M9W7"/>
<comment type="caution">
    <text evidence="4">The sequence shown here is derived from an EMBL/GenBank/DDBJ whole genome shotgun (WGS) entry which is preliminary data.</text>
</comment>
<dbReference type="InterPro" id="IPR042185">
    <property type="entry name" value="Serpin_sf_2"/>
</dbReference>
<dbReference type="Gene3D" id="2.30.39.10">
    <property type="entry name" value="Alpha-1-antitrypsin, domain 1"/>
    <property type="match status" value="1"/>
</dbReference>
<dbReference type="STRING" id="69332.A0A388M9W7"/>
<dbReference type="Gramene" id="GBG91356">
    <property type="protein sequence ID" value="GBG91356"/>
    <property type="gene ID" value="CBR_g52243"/>
</dbReference>
<accession>A0A388M9W7</accession>
<evidence type="ECO:0000256" key="2">
    <source>
        <dbReference type="RuleBase" id="RU000411"/>
    </source>
</evidence>
<evidence type="ECO:0000259" key="3">
    <source>
        <dbReference type="SMART" id="SM00093"/>
    </source>
</evidence>
<dbReference type="GO" id="GO:0005615">
    <property type="term" value="C:extracellular space"/>
    <property type="evidence" value="ECO:0007669"/>
    <property type="project" value="InterPro"/>
</dbReference>
<dbReference type="InterPro" id="IPR036186">
    <property type="entry name" value="Serpin_sf"/>
</dbReference>
<evidence type="ECO:0000313" key="5">
    <source>
        <dbReference type="Proteomes" id="UP000265515"/>
    </source>
</evidence>
<dbReference type="PANTHER" id="PTHR11461:SF211">
    <property type="entry name" value="GH10112P-RELATED"/>
    <property type="match status" value="1"/>
</dbReference>
<dbReference type="PROSITE" id="PS00284">
    <property type="entry name" value="SERPIN"/>
    <property type="match status" value="1"/>
</dbReference>
<dbReference type="InterPro" id="IPR023796">
    <property type="entry name" value="Serpin_dom"/>
</dbReference>
<sequence length="414" mass="44843">MDAERNSNLVNGQVTFMLELYRAALSSSGVNAQSENLLNVALSPVSIALALAVISGGSAGNTLNEILDVLRVPRDLTSAHSSLALLRRNLLGKTSADSCPESAAATIQIATGVWVTDRFPLKEEYEDHVGMYEGRVVPADFAGAASQVTGEINQWVSKQTSGKIPKIVPDGLLDADSLILLVNALYFKGLWQKVFDASSTAPGDFMIPAIDGSVDTVSVPMMRNKGSYKMGEQNGFLILRLPYQIGGAEAEEEIRELAMYIFLPNEVDGLAKMEESLSAELLEESFSSMFKVDLVRLLVPKFKISSSLNLNRALMDIGMKSAFSPASDFSNLFNAEVPPVCISDVLHNACVEVDEEGTIAAAATVVHAVARCMFVPRRSQFVVDHPFLFMIREDTSGMVLFVGRVVDPRQSDVL</sequence>
<dbReference type="SMART" id="SM00093">
    <property type="entry name" value="SERPIN"/>
    <property type="match status" value="1"/>
</dbReference>
<dbReference type="Pfam" id="PF00079">
    <property type="entry name" value="Serpin"/>
    <property type="match status" value="1"/>
</dbReference>
<dbReference type="PANTHER" id="PTHR11461">
    <property type="entry name" value="SERINE PROTEASE INHIBITOR, SERPIN"/>
    <property type="match status" value="1"/>
</dbReference>
<keyword evidence="5" id="KW-1185">Reference proteome</keyword>